<feature type="transmembrane region" description="Helical" evidence="7">
    <location>
        <begin position="1356"/>
        <end position="1378"/>
    </location>
</feature>
<dbReference type="InterPro" id="IPR049883">
    <property type="entry name" value="NOTCH1_EGF-like"/>
</dbReference>
<gene>
    <name evidence="9" type="ORF">Cvel_10473</name>
</gene>
<feature type="compositionally biased region" description="Basic and acidic residues" evidence="6">
    <location>
        <begin position="2472"/>
        <end position="2493"/>
    </location>
</feature>
<dbReference type="FunFam" id="2.10.25.10:FF:000038">
    <property type="entry name" value="Fibrillin 2"/>
    <property type="match status" value="1"/>
</dbReference>
<dbReference type="PANTHER" id="PTHR11319">
    <property type="entry name" value="G PROTEIN-COUPLED RECEPTOR-RELATED"/>
    <property type="match status" value="1"/>
</dbReference>
<dbReference type="PROSITE" id="PS00010">
    <property type="entry name" value="ASX_HYDROXYL"/>
    <property type="match status" value="1"/>
</dbReference>
<feature type="region of interest" description="Disordered" evidence="6">
    <location>
        <begin position="3163"/>
        <end position="3218"/>
    </location>
</feature>
<feature type="domain" description="EGF-like" evidence="8">
    <location>
        <begin position="154"/>
        <end position="192"/>
    </location>
</feature>
<dbReference type="Pfam" id="PF08837">
    <property type="entry name" value="DUF1810"/>
    <property type="match status" value="1"/>
</dbReference>
<dbReference type="InterPro" id="IPR009030">
    <property type="entry name" value="Growth_fac_rcpt_cys_sf"/>
</dbReference>
<feature type="region of interest" description="Disordered" evidence="6">
    <location>
        <begin position="2211"/>
        <end position="2231"/>
    </location>
</feature>
<feature type="compositionally biased region" description="Low complexity" evidence="6">
    <location>
        <begin position="2773"/>
        <end position="2785"/>
    </location>
</feature>
<feature type="compositionally biased region" description="Basic and acidic residues" evidence="6">
    <location>
        <begin position="2520"/>
        <end position="2530"/>
    </location>
</feature>
<evidence type="ECO:0000256" key="2">
    <source>
        <dbReference type="ARBA" id="ARBA00022729"/>
    </source>
</evidence>
<dbReference type="PROSITE" id="PS01187">
    <property type="entry name" value="EGF_CA"/>
    <property type="match status" value="1"/>
</dbReference>
<dbReference type="InterPro" id="IPR014937">
    <property type="entry name" value="DUF1810"/>
</dbReference>
<dbReference type="PROSITE" id="PS50026">
    <property type="entry name" value="EGF_3"/>
    <property type="match status" value="1"/>
</dbReference>
<dbReference type="InterPro" id="IPR001881">
    <property type="entry name" value="EGF-like_Ca-bd_dom"/>
</dbReference>
<organism evidence="9">
    <name type="scientific">Chromera velia CCMP2878</name>
    <dbReference type="NCBI Taxonomy" id="1169474"/>
    <lineage>
        <taxon>Eukaryota</taxon>
        <taxon>Sar</taxon>
        <taxon>Alveolata</taxon>
        <taxon>Colpodellida</taxon>
        <taxon>Chromeraceae</taxon>
        <taxon>Chromera</taxon>
    </lineage>
</organism>
<dbReference type="Gene3D" id="2.10.25.10">
    <property type="entry name" value="Laminin"/>
    <property type="match status" value="1"/>
</dbReference>
<evidence type="ECO:0000256" key="4">
    <source>
        <dbReference type="ARBA" id="ARBA00023157"/>
    </source>
</evidence>
<dbReference type="Pfam" id="PF07699">
    <property type="entry name" value="Ephrin_rec_like"/>
    <property type="match status" value="1"/>
</dbReference>
<feature type="transmembrane region" description="Helical" evidence="7">
    <location>
        <begin position="1390"/>
        <end position="1408"/>
    </location>
</feature>
<feature type="compositionally biased region" description="Basic residues" evidence="6">
    <location>
        <begin position="2370"/>
        <end position="2379"/>
    </location>
</feature>
<feature type="compositionally biased region" description="Basic and acidic residues" evidence="6">
    <location>
        <begin position="3084"/>
        <end position="3148"/>
    </location>
</feature>
<evidence type="ECO:0000313" key="9">
    <source>
        <dbReference type="EMBL" id="CEM51228.1"/>
    </source>
</evidence>
<feature type="compositionally biased region" description="Low complexity" evidence="6">
    <location>
        <begin position="2729"/>
        <end position="2743"/>
    </location>
</feature>
<feature type="compositionally biased region" description="Basic and acidic residues" evidence="6">
    <location>
        <begin position="2744"/>
        <end position="2772"/>
    </location>
</feature>
<feature type="compositionally biased region" description="Basic and acidic residues" evidence="6">
    <location>
        <begin position="1965"/>
        <end position="1981"/>
    </location>
</feature>
<evidence type="ECO:0000256" key="1">
    <source>
        <dbReference type="ARBA" id="ARBA00022536"/>
    </source>
</evidence>
<evidence type="ECO:0000256" key="6">
    <source>
        <dbReference type="SAM" id="MobiDB-lite"/>
    </source>
</evidence>
<dbReference type="SUPFAM" id="SSF57196">
    <property type="entry name" value="EGF/Laminin"/>
    <property type="match status" value="1"/>
</dbReference>
<keyword evidence="7" id="KW-0472">Membrane</keyword>
<evidence type="ECO:0000259" key="8">
    <source>
        <dbReference type="PROSITE" id="PS50026"/>
    </source>
</evidence>
<dbReference type="InterPro" id="IPR000742">
    <property type="entry name" value="EGF"/>
</dbReference>
<feature type="transmembrane region" description="Helical" evidence="7">
    <location>
        <begin position="1460"/>
        <end position="1484"/>
    </location>
</feature>
<feature type="region of interest" description="Disordered" evidence="6">
    <location>
        <begin position="2312"/>
        <end position="2878"/>
    </location>
</feature>
<feature type="transmembrane region" description="Helical" evidence="7">
    <location>
        <begin position="1550"/>
        <end position="1571"/>
    </location>
</feature>
<feature type="region of interest" description="Disordered" evidence="6">
    <location>
        <begin position="3065"/>
        <end position="3148"/>
    </location>
</feature>
<dbReference type="EMBL" id="CDMZ01004886">
    <property type="protein sequence ID" value="CEM51228.1"/>
    <property type="molecule type" value="Genomic_DNA"/>
</dbReference>
<dbReference type="VEuPathDB" id="CryptoDB:Cvel_10473"/>
<feature type="compositionally biased region" description="Polar residues" evidence="6">
    <location>
        <begin position="3191"/>
        <end position="3208"/>
    </location>
</feature>
<dbReference type="InterPro" id="IPR013783">
    <property type="entry name" value="Ig-like_fold"/>
</dbReference>
<dbReference type="InterPro" id="IPR015919">
    <property type="entry name" value="Cadherin-like_sf"/>
</dbReference>
<feature type="region of interest" description="Disordered" evidence="6">
    <location>
        <begin position="2037"/>
        <end position="2118"/>
    </location>
</feature>
<dbReference type="Pfam" id="PF24634">
    <property type="entry name" value="DUF7631"/>
    <property type="match status" value="1"/>
</dbReference>
<reference evidence="9" key="1">
    <citation type="submission" date="2014-11" db="EMBL/GenBank/DDBJ databases">
        <authorList>
            <person name="Otto D Thomas"/>
            <person name="Naeem Raeece"/>
        </authorList>
    </citation>
    <scope>NUCLEOTIDE SEQUENCE</scope>
</reference>
<feature type="region of interest" description="Disordered" evidence="6">
    <location>
        <begin position="2256"/>
        <end position="2298"/>
    </location>
</feature>
<dbReference type="SMART" id="SM00179">
    <property type="entry name" value="EGF_CA"/>
    <property type="match status" value="1"/>
</dbReference>
<dbReference type="GO" id="GO:0005509">
    <property type="term" value="F:calcium ion binding"/>
    <property type="evidence" value="ECO:0007669"/>
    <property type="project" value="InterPro"/>
</dbReference>
<feature type="region of interest" description="Disordered" evidence="6">
    <location>
        <begin position="1908"/>
        <end position="1933"/>
    </location>
</feature>
<feature type="compositionally biased region" description="Basic and acidic residues" evidence="6">
    <location>
        <begin position="2563"/>
        <end position="2573"/>
    </location>
</feature>
<feature type="compositionally biased region" description="Basic and acidic residues" evidence="6">
    <location>
        <begin position="2786"/>
        <end position="2810"/>
    </location>
</feature>
<feature type="compositionally biased region" description="Basic and acidic residues" evidence="6">
    <location>
        <begin position="2094"/>
        <end position="2117"/>
    </location>
</feature>
<feature type="compositionally biased region" description="Basic and acidic residues" evidence="6">
    <location>
        <begin position="3065"/>
        <end position="3075"/>
    </location>
</feature>
<dbReference type="InterPro" id="IPR018097">
    <property type="entry name" value="EGF_Ca-bd_CS"/>
</dbReference>
<feature type="transmembrane region" description="Helical" evidence="7">
    <location>
        <begin position="1640"/>
        <end position="1662"/>
    </location>
</feature>
<dbReference type="InterPro" id="IPR011641">
    <property type="entry name" value="Tyr-kin_ephrin_A/B_rcpt-like"/>
</dbReference>
<dbReference type="GO" id="GO:0016020">
    <property type="term" value="C:membrane"/>
    <property type="evidence" value="ECO:0007669"/>
    <property type="project" value="InterPro"/>
</dbReference>
<feature type="transmembrane region" description="Helical" evidence="7">
    <location>
        <begin position="1828"/>
        <end position="1847"/>
    </location>
</feature>
<dbReference type="Gene3D" id="2.10.50.10">
    <property type="entry name" value="Tumor Necrosis Factor Receptor, subunit A, domain 2"/>
    <property type="match status" value="1"/>
</dbReference>
<dbReference type="InterPro" id="IPR036287">
    <property type="entry name" value="Rv1873-like_sf"/>
</dbReference>
<keyword evidence="2" id="KW-0732">Signal</keyword>
<dbReference type="InterPro" id="IPR056048">
    <property type="entry name" value="CRMPA/B-like_DUF7631"/>
</dbReference>
<feature type="region of interest" description="Disordered" evidence="6">
    <location>
        <begin position="1715"/>
        <end position="1744"/>
    </location>
</feature>
<keyword evidence="7" id="KW-1133">Transmembrane helix</keyword>
<dbReference type="SUPFAM" id="SSF49313">
    <property type="entry name" value="Cadherin-like"/>
    <property type="match status" value="1"/>
</dbReference>
<dbReference type="Gene3D" id="2.60.40.10">
    <property type="entry name" value="Immunoglobulins"/>
    <property type="match status" value="1"/>
</dbReference>
<sequence>MGGPTASIESSSAARPVNFSKKTSKLFSSSSLTENHIDPSTMILQAQSQCPAVTNGTNSIISSYPANSPPTTLDSVQYLCNQGYTDGGATTYTALCAGSTWNVDVPRNCSTGSFTCACASGFASPDSGVTCSSSFTCACNAGYSTSDSGVTCSNIDECSTNVHNCDGNATCTDSTGSFTCACNSGWTDTGTGNAVSGDCNGPYAETTYTARESSDVFNLTMTGYYSSLDRVALVISEVTSDTGSTTAIACGDSTVNALESWAFIEIGNYSDTTAGTPDSNTWYNVVAPVEKLWRLCYCPSTANCTDKTQWSVQAGTFTVTGPTYLTISSIPSVAFDLAFTVTSASANYANHQITLVETTQTCGTSGAESNTGSLTTAPTKSGVTWSGAKVDSISVEFLRICWCQSSCGTAASYNVDAGLISFRGESLTLNVTGVRLETTNRLVFIENTGTCGSSSSTEVTPVSAPTAPSSVSTGADYELFTGYVFGRTGTFLICWWEGTDTTGAVVDLTFYTQSPGNLTVSGPELDQTFYGVQGSNFDIRVTGYQLNATAAVLVVDDGATCGSSASSSASSGGQMVAGTLASDSASIVFADFVVSSTGTYKICWDYQGSSAASDYSLEIGSLYVQSYRTYSTGDLLGKSYDGPLSLPCRISTNVIGMFPSVHTDESSYLLEDLTTAQQTDFKKRNFFIKASTSSLPTATQTAITAAGLASTDLFYLVFEHGVALTGFNGNDLSLKFGTSGSAFSSNTGLNQPCGIASTSSYLFVADSGNNRVMTLSATTMAYVSSFGGPVTDSSDNPPAGFADPRDLVLSPELSTCVSSTWTGGCFTRLLYVADRDNHRVVVMGVDESSGVLTPVSIFGSTGSPKTGEDGFTFPSALSLHEQFLIVGEHQSSRLIFFDLDPAGTGMGSGMKYYTEYIVEGASSVRGLVPLELGLRRRLLDSEGIHHDNERETIGAEDFQGDTEAHYDDASSVHHAQNIQQTQQGRRRRLASSSIDGVLIILREKKAYTTTFSVDSVRLQDAVGAPTVTAASPAQYYTPQEDTVSLTPTFTGVVGGGGVDSFSINTSLPSGLSLNSDTGAITGTPTAAVKLTTYTLTATNLVGSASSTFSMGVSCDSGKYWDSAASVCTACPLGTYRAQSDETQDSCTSCPDHHTTTSTGRTGTSDCVCESGYALSGELTCAACTSGTYKEAEANSLCTGICQDNAETIAGAISEIQCFCRADFYFVQGTEDSSRFYRGTECRACPTGADCAGGLKTSISSAISSNASFVNVALSDHNLPVPQAGYFLTTNNSLDLAEGKSEAVIAKCWLAEACLGGESNVCYGNQEGLLCDECKYGYTRVSTANVCASCPNQAVNVVIIIVAVCVSLLVIVVLCKTTLQSGLDRKKLHSIVLKIGTNYFGLLSVFQDYNLAELAWPEWVYNVFNFFLSSSVGDPFSFVAVDCLLRKPADLFVDVLFLMKVLIFLAPIVIPLFVTGLAALFVALYRNRHRGELQRMREMLDALEDSGPVFAALQHNMRTEFRDRRFLGIWRFFYEDDDDWKKQVSRYVERFWYWEAVISIRGVLIATSSSFYVGKDDAIKLSFTLLIAVVALGLQLVFQPFDNRNGSVLNKLENRCLIVWTLTVVVFQSIYAFNVGANFNAFMAFVILALNLYFVGFFCLIFYREVCNTVKANPELLLLPQPFKTVTWAMARSADNFIDNQGKLFFDSDTTDVSLRKKSEREKERERNGGGKEGKTKKDKARERAGSVISLKSRGSFVGSELKSEGGRSEDENDFDRKKSIVTLMADKDREAPRESRRMTTLGLNEKELARHKKVETRQLLGLSFGERLYFVAALAEVLSHVVVTLRMDSLPGDYLEFVLRLAFTADASALDRQTDRRGALLRVSNFCPDMIENLAVAAGEKELREQRIAEKKKNPEMDAAKGRKGAERGRAHGEARALQVEQLVAYAEALVSARMKSQSRAMSGQKDKRKESSRRIKERTEQRSCWSRTSKFFSELLQALTCGMCGGKETDEDRQNRTWRSRRDFSSLARLQAHRRTLAAAFPNSPSKRTTGAEGVSKEGPSNNFGMQRGPSGSGVDEETGPHPSEEPIQQQLPEKDLDGPAEQEKKRERVSPEAAKRHLSALMVKTETNKRVRAADRLFEPIHFQDGMTAMDLYAGVIKIKQMSPEELQETYFLFRKFKQALSATKLERAEQKVKELQRKCEYFERRLEERDKDDGDEPDDDEDEETKREREMMKEMNAIAGAFVAGLNQLNEGAEGEVDGGAQEEKDEEEDGEEGEGEEADEAGSGGASRLGGPQAARSDLSFALSGFLDRPSLLPAGTRINNLEGNEQGEGEAEGQGGGESSSRKSKVALLSVPGGDDDALSASASSRRKKKKKKDRQSSAEREDAENEEEISAFRVGEEENALPEIAAFEALQKRLSGKGQEKEEAAPSREESLARSNRERDKEKTEPSLATSGLHRSETEDVPDTFGWEREAKAELSRSDTAEQDKQRQAGAGKQEKSLFTLLHSNDEGDEEDAKDSKEEQRREALLTSALPPPPAAAAADDDKSEKSDARRRRRRDHSRDQQGDRSGRSSGRGGRGDLWPTSEREEDEEDRPVVITIDQPSPSPSPGDGVDDLSNRHSERRRRRCERERERGGAGDAVSARGKSDEQLEQLEGGEGGSSSMRRDRKRGTQRKDTDATFGLLGSSWLSEAAQDDEAERSERRRRRHKAKAPVEDEEDEGGTDGAVGEFSASSRSPSRSPSRDRDRQGGRDRERERSRGRSADVDRQDSSFSQSPSRQTSQARERESGTHRAGREEGRRFKSERKFPATTSEAPPGMRREREGEADGSPREWGADNPLGPRTYVPPGMSSSAQTLKSEFGQGGPCGSSGEPASVDLEGRKRDHYNMMRFVFFHLRHKHVALVEINRGRKESCWMWGILPTAPWVVGGRERGSQTNQEYCLRDHPPHDLDGCNAARAFLLYEHPDVNLRGNYLEILSALLRQRKAQMSMLTVLGHADAPKLISSLQLFERATRGGFDREVNALCCALLQSVERETDPRDPLPISREVMEMRGECRGISRDRDGWEATARREDEERDGSSLQRRERGRYRDREERWGQQGRRENEEANGSRRSDRDRGREGGWEERRRREEEEADGSSRRDRDRVREGRWEERRRRPWDEEEADGSRRSDRDRDRERRWGDRPSKRNVDNLQNSFSSVQLSSTRGPSSAVRGGTCVGFSLAPRL</sequence>
<keyword evidence="1 5" id="KW-0245">EGF-like domain</keyword>
<keyword evidence="7" id="KW-0812">Transmembrane</keyword>
<keyword evidence="4" id="KW-1015">Disulfide bond</keyword>
<feature type="transmembrane region" description="Helical" evidence="7">
    <location>
        <begin position="1616"/>
        <end position="1634"/>
    </location>
</feature>
<evidence type="ECO:0000256" key="3">
    <source>
        <dbReference type="ARBA" id="ARBA00022737"/>
    </source>
</evidence>
<dbReference type="CDD" id="cd00054">
    <property type="entry name" value="EGF_CA"/>
    <property type="match status" value="1"/>
</dbReference>
<dbReference type="Gene3D" id="2.120.10.30">
    <property type="entry name" value="TolB, C-terminal domain"/>
    <property type="match status" value="1"/>
</dbReference>
<dbReference type="SUPFAM" id="SSF57184">
    <property type="entry name" value="Growth factor receptor domain"/>
    <property type="match status" value="1"/>
</dbReference>
<feature type="compositionally biased region" description="Acidic residues" evidence="6">
    <location>
        <begin position="2216"/>
        <end position="2226"/>
    </location>
</feature>
<feature type="compositionally biased region" description="Basic and acidic residues" evidence="6">
    <location>
        <begin position="3163"/>
        <end position="3190"/>
    </location>
</feature>
<dbReference type="Pfam" id="PF05345">
    <property type="entry name" value="He_PIG"/>
    <property type="match status" value="1"/>
</dbReference>
<feature type="transmembrane region" description="Helical" evidence="7">
    <location>
        <begin position="1577"/>
        <end position="1596"/>
    </location>
</feature>
<protein>
    <recommendedName>
        <fullName evidence="8">EGF-like domain-containing protein</fullName>
    </recommendedName>
</protein>
<dbReference type="InterPro" id="IPR011042">
    <property type="entry name" value="6-blade_b-propeller_TolB-like"/>
</dbReference>
<dbReference type="SUPFAM" id="SSF63825">
    <property type="entry name" value="YWTD domain"/>
    <property type="match status" value="1"/>
</dbReference>
<dbReference type="Pfam" id="PF07645">
    <property type="entry name" value="EGF_CA"/>
    <property type="match status" value="1"/>
</dbReference>
<name>A0A0G4I2S1_9ALVE</name>
<accession>A0A0G4I2S1</accession>
<feature type="compositionally biased region" description="Basic and acidic residues" evidence="6">
    <location>
        <begin position="2424"/>
        <end position="2451"/>
    </location>
</feature>
<evidence type="ECO:0000256" key="5">
    <source>
        <dbReference type="PROSITE-ProRule" id="PRU00076"/>
    </source>
</evidence>
<feature type="compositionally biased region" description="Acidic residues" evidence="6">
    <location>
        <begin position="2267"/>
        <end position="2284"/>
    </location>
</feature>
<dbReference type="SUPFAM" id="SSF140736">
    <property type="entry name" value="Rv1873-like"/>
    <property type="match status" value="1"/>
</dbReference>
<proteinExistence type="predicted"/>
<dbReference type="SMART" id="SM01411">
    <property type="entry name" value="Ephrin_rec_like"/>
    <property type="match status" value="3"/>
</dbReference>
<keyword evidence="3" id="KW-0677">Repeat</keyword>
<dbReference type="Gene3D" id="1.25.40.380">
    <property type="entry name" value="Protein of unknown function DUF1810"/>
    <property type="match status" value="1"/>
</dbReference>
<dbReference type="PANTHER" id="PTHR11319:SF35">
    <property type="entry name" value="OUTER MEMBRANE PROTEIN PMPC-RELATED"/>
    <property type="match status" value="1"/>
</dbReference>
<feature type="compositionally biased region" description="Basic and acidic residues" evidence="6">
    <location>
        <begin position="2821"/>
        <end position="2837"/>
    </location>
</feature>
<evidence type="ECO:0000256" key="7">
    <source>
        <dbReference type="SAM" id="Phobius"/>
    </source>
</evidence>
<comment type="caution">
    <text evidence="5">Lacks conserved residue(s) required for the propagation of feature annotation.</text>
</comment>
<feature type="region of interest" description="Disordered" evidence="6">
    <location>
        <begin position="1955"/>
        <end position="1981"/>
    </location>
</feature>
<dbReference type="SMART" id="SM00181">
    <property type="entry name" value="EGF"/>
    <property type="match status" value="3"/>
</dbReference>
<dbReference type="InterPro" id="IPR000152">
    <property type="entry name" value="EGF-type_Asp/Asn_hydroxyl_site"/>
</dbReference>